<reference evidence="17" key="1">
    <citation type="submission" date="2016-10" db="EMBL/GenBank/DDBJ databases">
        <authorList>
            <person name="Varghese N."/>
            <person name="Submissions S."/>
        </authorList>
    </citation>
    <scope>NUCLEOTIDE SEQUENCE [LARGE SCALE GENOMIC DNA]</scope>
    <source>
        <strain evidence="17">CGMCC 1.12041</strain>
    </source>
</reference>
<dbReference type="InterPro" id="IPR036918">
    <property type="entry name" value="Pyrv_Knase_C_sf"/>
</dbReference>
<evidence type="ECO:0000256" key="6">
    <source>
        <dbReference type="ARBA" id="ARBA00022741"/>
    </source>
</evidence>
<dbReference type="PRINTS" id="PR01050">
    <property type="entry name" value="PYRUVTKNASE"/>
</dbReference>
<keyword evidence="17" id="KW-1185">Reference proteome</keyword>
<dbReference type="InterPro" id="IPR015806">
    <property type="entry name" value="Pyrv_Knase_insert_dom_sf"/>
</dbReference>
<dbReference type="Gene3D" id="3.20.20.60">
    <property type="entry name" value="Phosphoenolpyruvate-binding domains"/>
    <property type="match status" value="1"/>
</dbReference>
<dbReference type="InterPro" id="IPR015795">
    <property type="entry name" value="Pyrv_Knase_C"/>
</dbReference>
<keyword evidence="11 16" id="KW-0670">Pyruvate</keyword>
<dbReference type="SUPFAM" id="SSF52935">
    <property type="entry name" value="PK C-terminal domain-like"/>
    <property type="match status" value="1"/>
</dbReference>
<comment type="catalytic activity">
    <reaction evidence="13">
        <text>pyruvate + ATP = phosphoenolpyruvate + ADP + H(+)</text>
        <dbReference type="Rhea" id="RHEA:18157"/>
        <dbReference type="ChEBI" id="CHEBI:15361"/>
        <dbReference type="ChEBI" id="CHEBI:15378"/>
        <dbReference type="ChEBI" id="CHEBI:30616"/>
        <dbReference type="ChEBI" id="CHEBI:58702"/>
        <dbReference type="ChEBI" id="CHEBI:456216"/>
        <dbReference type="EC" id="2.7.1.40"/>
    </reaction>
</comment>
<dbReference type="GO" id="GO:0005524">
    <property type="term" value="F:ATP binding"/>
    <property type="evidence" value="ECO:0007669"/>
    <property type="project" value="UniProtKB-KW"/>
</dbReference>
<dbReference type="NCBIfam" id="TIGR01064">
    <property type="entry name" value="pyruv_kin"/>
    <property type="match status" value="1"/>
</dbReference>
<evidence type="ECO:0000256" key="2">
    <source>
        <dbReference type="ARBA" id="ARBA00008663"/>
    </source>
</evidence>
<dbReference type="UniPathway" id="UPA00109">
    <property type="reaction ID" value="UER00188"/>
</dbReference>
<evidence type="ECO:0000256" key="10">
    <source>
        <dbReference type="ARBA" id="ARBA00023152"/>
    </source>
</evidence>
<comment type="similarity">
    <text evidence="2 13">Belongs to the pyruvate kinase family.</text>
</comment>
<dbReference type="AlphaFoldDB" id="A0A1I1RES9"/>
<keyword evidence="10 13" id="KW-0324">Glycolysis</keyword>
<evidence type="ECO:0000256" key="13">
    <source>
        <dbReference type="RuleBase" id="RU000504"/>
    </source>
</evidence>
<dbReference type="PANTHER" id="PTHR11817">
    <property type="entry name" value="PYRUVATE KINASE"/>
    <property type="match status" value="1"/>
</dbReference>
<feature type="domain" description="Pyruvate kinase barrel" evidence="14">
    <location>
        <begin position="10"/>
        <end position="337"/>
    </location>
</feature>
<evidence type="ECO:0000256" key="9">
    <source>
        <dbReference type="ARBA" id="ARBA00022842"/>
    </source>
</evidence>
<dbReference type="FunFam" id="2.40.33.10:FF:000001">
    <property type="entry name" value="Pyruvate kinase"/>
    <property type="match status" value="1"/>
</dbReference>
<evidence type="ECO:0000256" key="11">
    <source>
        <dbReference type="ARBA" id="ARBA00023317"/>
    </source>
</evidence>
<keyword evidence="7 13" id="KW-0418">Kinase</keyword>
<keyword evidence="5" id="KW-0479">Metal-binding</keyword>
<dbReference type="Pfam" id="PF02887">
    <property type="entry name" value="PK_C"/>
    <property type="match status" value="1"/>
</dbReference>
<dbReference type="GO" id="GO:0000287">
    <property type="term" value="F:magnesium ion binding"/>
    <property type="evidence" value="ECO:0007669"/>
    <property type="project" value="UniProtKB-UniRule"/>
</dbReference>
<keyword evidence="4 13" id="KW-0808">Transferase</keyword>
<evidence type="ECO:0000256" key="3">
    <source>
        <dbReference type="ARBA" id="ARBA00012142"/>
    </source>
</evidence>
<accession>A0A1I1RES9</accession>
<proteinExistence type="inferred from homology"/>
<dbReference type="GO" id="GO:0016301">
    <property type="term" value="F:kinase activity"/>
    <property type="evidence" value="ECO:0007669"/>
    <property type="project" value="UniProtKB-KW"/>
</dbReference>
<dbReference type="InterPro" id="IPR040442">
    <property type="entry name" value="Pyrv_kinase-like_dom_sf"/>
</dbReference>
<dbReference type="EC" id="2.7.1.40" evidence="3 12"/>
<evidence type="ECO:0000256" key="4">
    <source>
        <dbReference type="ARBA" id="ARBA00022679"/>
    </source>
</evidence>
<dbReference type="GO" id="GO:0030955">
    <property type="term" value="F:potassium ion binding"/>
    <property type="evidence" value="ECO:0007669"/>
    <property type="project" value="UniProtKB-UniRule"/>
</dbReference>
<dbReference type="InterPro" id="IPR015813">
    <property type="entry name" value="Pyrv/PenolPyrv_kinase-like_dom"/>
</dbReference>
<evidence type="ECO:0000313" key="17">
    <source>
        <dbReference type="Proteomes" id="UP000198639"/>
    </source>
</evidence>
<evidence type="ECO:0000256" key="7">
    <source>
        <dbReference type="ARBA" id="ARBA00022777"/>
    </source>
</evidence>
<keyword evidence="8" id="KW-0067">ATP-binding</keyword>
<evidence type="ECO:0000256" key="8">
    <source>
        <dbReference type="ARBA" id="ARBA00022840"/>
    </source>
</evidence>
<evidence type="ECO:0000313" key="16">
    <source>
        <dbReference type="EMBL" id="SFD32871.1"/>
    </source>
</evidence>
<sequence>MQAARPLYNATKIVATIGPASTDFDILVKMIRAGVDVVRLNFSHGKAQDHIDRATLVRRAAAECGVEVAIMADMQGPKIRVGKFEEGKIFLNNGEKFILDAKWGDNGELGNQDRVGLDYKALPRDVKPGDKLLLNDGLIVLVVDKVVGHEICTTVKVGGELSNNKGINRQGGGLTAPALTAKDMEDIKTAMSFQADYLAISFPKNATDMEMARQLANIAGEAYGHKPMMIAKIERAEAIPVLQEILDASDGIMVARGDLAVEVGNAAVPALQKRMIRMARASNKLAITATQMMESMIVNAVPTRAEVSDVANAVLDGTDAVMTSAETASGKYPVETVEMMAAICLEAENSEYNKQDADFLNVQFTRIDQSIAYGTLFTAHHLKVKAIVALTESGSTALWMSRHSIDTPIFALTPLQTTQRKASLYRNVRAFHLLQEGGSHAVLRKAEEVLINEGMVRKGDLIVVTWGSPMGQAGGTNALKIVRVGELDEKVS</sequence>
<dbReference type="GO" id="GO:0004743">
    <property type="term" value="F:pyruvate kinase activity"/>
    <property type="evidence" value="ECO:0007669"/>
    <property type="project" value="UniProtKB-UniRule"/>
</dbReference>
<comment type="pathway">
    <text evidence="1 13">Carbohydrate degradation; glycolysis; pyruvate from D-glyceraldehyde 3-phosphate: step 5/5.</text>
</comment>
<protein>
    <recommendedName>
        <fullName evidence="3 12">Pyruvate kinase</fullName>
        <ecNumber evidence="3 12">2.7.1.40</ecNumber>
    </recommendedName>
</protein>
<dbReference type="STRING" id="1164594.SAMN05216204_12238"/>
<dbReference type="SUPFAM" id="SSF50800">
    <property type="entry name" value="PK beta-barrel domain-like"/>
    <property type="match status" value="1"/>
</dbReference>
<dbReference type="Pfam" id="PF00224">
    <property type="entry name" value="PK"/>
    <property type="match status" value="1"/>
</dbReference>
<dbReference type="InterPro" id="IPR011037">
    <property type="entry name" value="Pyrv_Knase-like_insert_dom_sf"/>
</dbReference>
<dbReference type="SUPFAM" id="SSF51621">
    <property type="entry name" value="Phosphoenolpyruvate/pyruvate domain"/>
    <property type="match status" value="1"/>
</dbReference>
<dbReference type="EMBL" id="FOLD01000022">
    <property type="protein sequence ID" value="SFD32871.1"/>
    <property type="molecule type" value="Genomic_DNA"/>
</dbReference>
<dbReference type="Gene3D" id="2.40.33.10">
    <property type="entry name" value="PK beta-barrel domain-like"/>
    <property type="match status" value="1"/>
</dbReference>
<evidence type="ECO:0000256" key="5">
    <source>
        <dbReference type="ARBA" id="ARBA00022723"/>
    </source>
</evidence>
<evidence type="ECO:0000259" key="15">
    <source>
        <dbReference type="Pfam" id="PF02887"/>
    </source>
</evidence>
<name>A0A1I1RES9_9BURK</name>
<dbReference type="Gene3D" id="3.40.1380.20">
    <property type="entry name" value="Pyruvate kinase, C-terminal domain"/>
    <property type="match status" value="1"/>
</dbReference>
<gene>
    <name evidence="16" type="ORF">SAMN05216204_12238</name>
</gene>
<feature type="domain" description="Pyruvate kinase C-terminal" evidence="15">
    <location>
        <begin position="370"/>
        <end position="482"/>
    </location>
</feature>
<dbReference type="Proteomes" id="UP000198639">
    <property type="component" value="Unassembled WGS sequence"/>
</dbReference>
<organism evidence="16 17">
    <name type="scientific">Massilia yuzhufengensis</name>
    <dbReference type="NCBI Taxonomy" id="1164594"/>
    <lineage>
        <taxon>Bacteria</taxon>
        <taxon>Pseudomonadati</taxon>
        <taxon>Pseudomonadota</taxon>
        <taxon>Betaproteobacteria</taxon>
        <taxon>Burkholderiales</taxon>
        <taxon>Oxalobacteraceae</taxon>
        <taxon>Telluria group</taxon>
        <taxon>Massilia</taxon>
    </lineage>
</organism>
<dbReference type="InterPro" id="IPR001697">
    <property type="entry name" value="Pyr_Knase"/>
</dbReference>
<dbReference type="InterPro" id="IPR015793">
    <property type="entry name" value="Pyrv_Knase_brl"/>
</dbReference>
<keyword evidence="9 13" id="KW-0460">Magnesium</keyword>
<dbReference type="NCBIfam" id="NF004491">
    <property type="entry name" value="PRK05826.1"/>
    <property type="match status" value="1"/>
</dbReference>
<evidence type="ECO:0000256" key="1">
    <source>
        <dbReference type="ARBA" id="ARBA00004997"/>
    </source>
</evidence>
<evidence type="ECO:0000256" key="12">
    <source>
        <dbReference type="NCBIfam" id="TIGR01064"/>
    </source>
</evidence>
<keyword evidence="6" id="KW-0547">Nucleotide-binding</keyword>
<evidence type="ECO:0000259" key="14">
    <source>
        <dbReference type="Pfam" id="PF00224"/>
    </source>
</evidence>